<dbReference type="Pfam" id="PF01258">
    <property type="entry name" value="zf-dskA_traR"/>
    <property type="match status" value="1"/>
</dbReference>
<evidence type="ECO:0000256" key="4">
    <source>
        <dbReference type="ARBA" id="ARBA00022741"/>
    </source>
</evidence>
<keyword evidence="8 9" id="KW-0030">Aminoacyl-tRNA synthetase</keyword>
<keyword evidence="15" id="KW-1185">Reference proteome</keyword>
<protein>
    <submittedName>
        <fullName evidence="14">GluQ protein</fullName>
    </submittedName>
</protein>
<dbReference type="SUPFAM" id="SSF109635">
    <property type="entry name" value="DnaK suppressor protein DksA, alpha-hairpin domain"/>
    <property type="match status" value="1"/>
</dbReference>
<dbReference type="GO" id="GO:0005829">
    <property type="term" value="C:cytosol"/>
    <property type="evidence" value="ECO:0007669"/>
    <property type="project" value="TreeGrafter"/>
</dbReference>
<keyword evidence="1" id="KW-0963">Cytoplasm</keyword>
<keyword evidence="6" id="KW-0862">Zinc</keyword>
<keyword evidence="3" id="KW-0479">Metal-binding</keyword>
<dbReference type="GO" id="GO:0008270">
    <property type="term" value="F:zinc ion binding"/>
    <property type="evidence" value="ECO:0007669"/>
    <property type="project" value="UniProtKB-KW"/>
</dbReference>
<organism evidence="14 15">
    <name type="scientific">Symbiodinium pilosum</name>
    <name type="common">Dinoflagellate</name>
    <dbReference type="NCBI Taxonomy" id="2952"/>
    <lineage>
        <taxon>Eukaryota</taxon>
        <taxon>Sar</taxon>
        <taxon>Alveolata</taxon>
        <taxon>Dinophyceae</taxon>
        <taxon>Suessiales</taxon>
        <taxon>Symbiodiniaceae</taxon>
        <taxon>Symbiodinium</taxon>
    </lineage>
</organism>
<dbReference type="InterPro" id="IPR020058">
    <property type="entry name" value="Glu/Gln-tRNA-synth_Ib_cat-dom"/>
</dbReference>
<feature type="domain" description="Glutamyl/glutaminyl-tRNA synthetase class Ib catalytic" evidence="11">
    <location>
        <begin position="266"/>
        <end position="384"/>
    </location>
</feature>
<evidence type="ECO:0000256" key="7">
    <source>
        <dbReference type="ARBA" id="ARBA00022840"/>
    </source>
</evidence>
<dbReference type="EMBL" id="CAJNIZ010020668">
    <property type="protein sequence ID" value="CAE7443766.1"/>
    <property type="molecule type" value="Genomic_DNA"/>
</dbReference>
<gene>
    <name evidence="14" type="primary">gluQ</name>
    <name evidence="14" type="ORF">SPIL2461_LOCUS10788</name>
</gene>
<dbReference type="Pfam" id="PF21157">
    <property type="entry name" value="DksA_N"/>
    <property type="match status" value="1"/>
</dbReference>
<dbReference type="InterPro" id="IPR049940">
    <property type="entry name" value="GluQ/Sye"/>
</dbReference>
<dbReference type="InterPro" id="IPR000962">
    <property type="entry name" value="Znf_DskA_TraR"/>
</dbReference>
<evidence type="ECO:0000259" key="12">
    <source>
        <dbReference type="Pfam" id="PF01258"/>
    </source>
</evidence>
<evidence type="ECO:0000313" key="15">
    <source>
        <dbReference type="Proteomes" id="UP000649617"/>
    </source>
</evidence>
<proteinExistence type="inferred from homology"/>
<dbReference type="Pfam" id="PF00749">
    <property type="entry name" value="tRNA-synt_1c"/>
    <property type="match status" value="1"/>
</dbReference>
<sequence>MATKAKAKTASKTAATKKAASKKASTAKSGSTAPRATANSPFRNYTPYEPKKKETYMNEAQLAHFREMLMNWRRELMEEVDRTVHHMQDEAANFPDPADRATQEEEFSIELRTRDRERKLIKKIDQTIDRLDQEDYGYCDTCGIEIGLRRLEARPTATQCVDCKSLDEIKDYLDIRQRGGQWFVRLDDLDPPRQDPLADSQIIAALNVHGLIGNRDGSTVVDYQSDHQHRYETALQRVQDQLFYCNCSRRSLSGEPIYPGTCRGRKALQADCAVRLHVQDIEVSFIDELQGAFSYQMASDQGDFIVKRRDGLWAYNFAAAVDDGQDATHVLRGEDLLEVTAQQIYVMQLLDLAPPQYAHLPVLSFADGTKLSKQTHAPSLNNHQAAANLRSALSYLGQNPPVEPAWAVSQWLQWGLSNWRLDRVPKQLSTYVENA</sequence>
<keyword evidence="5" id="KW-0863">Zinc-finger</keyword>
<keyword evidence="4 9" id="KW-0547">Nucleotide-binding</keyword>
<dbReference type="InterPro" id="IPR014729">
    <property type="entry name" value="Rossmann-like_a/b/a_fold"/>
</dbReference>
<accession>A0A812RMU2</accession>
<keyword evidence="7 9" id="KW-0067">ATP-binding</keyword>
<dbReference type="SUPFAM" id="SSF57716">
    <property type="entry name" value="Glucocorticoid receptor-like (DNA-binding domain)"/>
    <property type="match status" value="1"/>
</dbReference>
<evidence type="ECO:0000256" key="2">
    <source>
        <dbReference type="ARBA" id="ARBA00022598"/>
    </source>
</evidence>
<dbReference type="GO" id="GO:0004818">
    <property type="term" value="F:glutamate-tRNA ligase activity"/>
    <property type="evidence" value="ECO:0007669"/>
    <property type="project" value="TreeGrafter"/>
</dbReference>
<feature type="domain" description="Zinc finger DksA/TraR C4-type" evidence="12">
    <location>
        <begin position="135"/>
        <end position="165"/>
    </location>
</feature>
<dbReference type="HAMAP" id="MF_00926">
    <property type="entry name" value="DksA"/>
    <property type="match status" value="1"/>
</dbReference>
<dbReference type="GO" id="GO:0006424">
    <property type="term" value="P:glutamyl-tRNA aminoacylation"/>
    <property type="evidence" value="ECO:0007669"/>
    <property type="project" value="TreeGrafter"/>
</dbReference>
<dbReference type="AlphaFoldDB" id="A0A812RMU2"/>
<evidence type="ECO:0000256" key="6">
    <source>
        <dbReference type="ARBA" id="ARBA00022833"/>
    </source>
</evidence>
<evidence type="ECO:0000259" key="11">
    <source>
        <dbReference type="Pfam" id="PF00749"/>
    </source>
</evidence>
<dbReference type="PANTHER" id="PTHR43311">
    <property type="entry name" value="GLUTAMATE--TRNA LIGASE"/>
    <property type="match status" value="1"/>
</dbReference>
<dbReference type="Proteomes" id="UP000649617">
    <property type="component" value="Unassembled WGS sequence"/>
</dbReference>
<evidence type="ECO:0000259" key="13">
    <source>
        <dbReference type="Pfam" id="PF21157"/>
    </source>
</evidence>
<dbReference type="SUPFAM" id="SSF52374">
    <property type="entry name" value="Nucleotidylyl transferase"/>
    <property type="match status" value="1"/>
</dbReference>
<dbReference type="Gene3D" id="3.40.50.620">
    <property type="entry name" value="HUPs"/>
    <property type="match status" value="1"/>
</dbReference>
<evidence type="ECO:0000256" key="1">
    <source>
        <dbReference type="ARBA" id="ARBA00022490"/>
    </source>
</evidence>
<evidence type="ECO:0000313" key="14">
    <source>
        <dbReference type="EMBL" id="CAE7443766.1"/>
    </source>
</evidence>
<evidence type="ECO:0000256" key="5">
    <source>
        <dbReference type="ARBA" id="ARBA00022771"/>
    </source>
</evidence>
<dbReference type="PROSITE" id="PS51128">
    <property type="entry name" value="ZF_DKSA_2"/>
    <property type="match status" value="1"/>
</dbReference>
<dbReference type="InterPro" id="IPR048489">
    <property type="entry name" value="DksA_N"/>
</dbReference>
<keyword evidence="9" id="KW-0648">Protein biosynthesis</keyword>
<evidence type="ECO:0000256" key="8">
    <source>
        <dbReference type="ARBA" id="ARBA00023146"/>
    </source>
</evidence>
<evidence type="ECO:0000256" key="3">
    <source>
        <dbReference type="ARBA" id="ARBA00022723"/>
    </source>
</evidence>
<dbReference type="InterPro" id="IPR012784">
    <property type="entry name" value="DksA_RNA_pol-bd"/>
</dbReference>
<dbReference type="PROSITE" id="PS01102">
    <property type="entry name" value="ZF_DKSA_1"/>
    <property type="match status" value="1"/>
</dbReference>
<dbReference type="GO" id="GO:0005524">
    <property type="term" value="F:ATP binding"/>
    <property type="evidence" value="ECO:0007669"/>
    <property type="project" value="UniProtKB-KW"/>
</dbReference>
<evidence type="ECO:0000256" key="10">
    <source>
        <dbReference type="SAM" id="MobiDB-lite"/>
    </source>
</evidence>
<comment type="caution">
    <text evidence="14">The sequence shown here is derived from an EMBL/GenBank/DDBJ whole genome shotgun (WGS) entry which is preliminary data.</text>
</comment>
<keyword evidence="2 9" id="KW-0436">Ligase</keyword>
<dbReference type="InterPro" id="IPR037187">
    <property type="entry name" value="DnaK_N"/>
</dbReference>
<dbReference type="NCBIfam" id="TIGR02420">
    <property type="entry name" value="dksA"/>
    <property type="match status" value="1"/>
</dbReference>
<dbReference type="PANTHER" id="PTHR43311:SF1">
    <property type="entry name" value="GLUTAMYL-Q TRNA(ASP) SYNTHETASE"/>
    <property type="match status" value="1"/>
</dbReference>
<comment type="similarity">
    <text evidence="9">Belongs to the class-I aminoacyl-tRNA synthetase family.</text>
</comment>
<dbReference type="Gene3D" id="1.20.120.910">
    <property type="entry name" value="DksA, coiled-coil domain"/>
    <property type="match status" value="1"/>
</dbReference>
<name>A0A812RMU2_SYMPI</name>
<dbReference type="InterPro" id="IPR020458">
    <property type="entry name" value="Znf_DskA_TraR_CS"/>
</dbReference>
<feature type="domain" description="DnaK suppressor protein DksA N-terminal" evidence="13">
    <location>
        <begin position="61"/>
        <end position="131"/>
    </location>
</feature>
<dbReference type="OrthoDB" id="10067802at2759"/>
<feature type="compositionally biased region" description="Low complexity" evidence="10">
    <location>
        <begin position="10"/>
        <end position="33"/>
    </location>
</feature>
<feature type="region of interest" description="Disordered" evidence="10">
    <location>
        <begin position="1"/>
        <end position="50"/>
    </location>
</feature>
<evidence type="ECO:0000256" key="9">
    <source>
        <dbReference type="RuleBase" id="RU363037"/>
    </source>
</evidence>
<reference evidence="14" key="1">
    <citation type="submission" date="2021-02" db="EMBL/GenBank/DDBJ databases">
        <authorList>
            <person name="Dougan E. K."/>
            <person name="Rhodes N."/>
            <person name="Thang M."/>
            <person name="Chan C."/>
        </authorList>
    </citation>
    <scope>NUCLEOTIDE SEQUENCE</scope>
</reference>